<keyword evidence="4" id="KW-1185">Reference proteome</keyword>
<accession>A0A137PBJ7</accession>
<gene>
    <name evidence="3" type="ORF">CONCODRAFT_16219</name>
</gene>
<dbReference type="PANTHER" id="PTHR32470:SF2">
    <property type="entry name" value="NADH DEHYDROGENASE [UBIQUINONE] 1 ALPHA SUBCOMPLEX ASSEMBLY FACTOR 2"/>
    <property type="match status" value="1"/>
</dbReference>
<dbReference type="Pfam" id="PF05071">
    <property type="entry name" value="NDUFA12"/>
    <property type="match status" value="1"/>
</dbReference>
<reference evidence="3 4" key="1">
    <citation type="journal article" date="2015" name="Genome Biol. Evol.">
        <title>Phylogenomic analyses indicate that early fungi evolved digesting cell walls of algal ancestors of land plants.</title>
        <authorList>
            <person name="Chang Y."/>
            <person name="Wang S."/>
            <person name="Sekimoto S."/>
            <person name="Aerts A.L."/>
            <person name="Choi C."/>
            <person name="Clum A."/>
            <person name="LaButti K.M."/>
            <person name="Lindquist E.A."/>
            <person name="Yee Ngan C."/>
            <person name="Ohm R.A."/>
            <person name="Salamov A.A."/>
            <person name="Grigoriev I.V."/>
            <person name="Spatafora J.W."/>
            <person name="Berbee M.L."/>
        </authorList>
    </citation>
    <scope>NUCLEOTIDE SEQUENCE [LARGE SCALE GENOMIC DNA]</scope>
    <source>
        <strain evidence="3 4">NRRL 28638</strain>
    </source>
</reference>
<comment type="similarity">
    <text evidence="1">Belongs to the complex I NDUFA12 subunit family.</text>
</comment>
<dbReference type="AlphaFoldDB" id="A0A137PBJ7"/>
<dbReference type="GO" id="GO:0045271">
    <property type="term" value="C:respiratory chain complex I"/>
    <property type="evidence" value="ECO:0007669"/>
    <property type="project" value="InterPro"/>
</dbReference>
<dbReference type="OrthoDB" id="10255576at2759"/>
<evidence type="ECO:0008006" key="5">
    <source>
        <dbReference type="Google" id="ProtNLM"/>
    </source>
</evidence>
<feature type="region of interest" description="Disordered" evidence="2">
    <location>
        <begin position="114"/>
        <end position="161"/>
    </location>
</feature>
<dbReference type="Proteomes" id="UP000070444">
    <property type="component" value="Unassembled WGS sequence"/>
</dbReference>
<evidence type="ECO:0000256" key="2">
    <source>
        <dbReference type="SAM" id="MobiDB-lite"/>
    </source>
</evidence>
<dbReference type="GO" id="GO:0032981">
    <property type="term" value="P:mitochondrial respiratory chain complex I assembly"/>
    <property type="evidence" value="ECO:0007669"/>
    <property type="project" value="TreeGrafter"/>
</dbReference>
<dbReference type="GO" id="GO:0005739">
    <property type="term" value="C:mitochondrion"/>
    <property type="evidence" value="ECO:0007669"/>
    <property type="project" value="TreeGrafter"/>
</dbReference>
<dbReference type="InterPro" id="IPR052618">
    <property type="entry name" value="ComplexI_NDUFA12"/>
</dbReference>
<organism evidence="3 4">
    <name type="scientific">Conidiobolus coronatus (strain ATCC 28846 / CBS 209.66 / NRRL 28638)</name>
    <name type="common">Delacroixia coronata</name>
    <dbReference type="NCBI Taxonomy" id="796925"/>
    <lineage>
        <taxon>Eukaryota</taxon>
        <taxon>Fungi</taxon>
        <taxon>Fungi incertae sedis</taxon>
        <taxon>Zoopagomycota</taxon>
        <taxon>Entomophthoromycotina</taxon>
        <taxon>Entomophthoromycetes</taxon>
        <taxon>Entomophthorales</taxon>
        <taxon>Ancylistaceae</taxon>
        <taxon>Conidiobolus</taxon>
    </lineage>
</organism>
<name>A0A137PBJ7_CONC2</name>
<proteinExistence type="inferred from homology"/>
<dbReference type="PANTHER" id="PTHR32470">
    <property type="entry name" value="ADH DEHYDROGENASE [UBIQUINONE] 1 ALPHA SUBCOMPLEX ASSEMBLY FACTOR 2"/>
    <property type="match status" value="1"/>
</dbReference>
<sequence length="161" mass="19008">MSLKLRQFYLKFLKVNLPFSSKKFIGEDLKGNYYYEEAFSEGYPRRTVKILDPLVKSDLSSLANAPLPVQWISWMRHTRHHPPTIEELMNDEIRKQRTLENVKKLELLQKQEKEQKLLDNGEQVESVKETAEPEHKESKLPQTAKPEEFEPESWSPVARQK</sequence>
<evidence type="ECO:0000313" key="3">
    <source>
        <dbReference type="EMBL" id="KXN72379.1"/>
    </source>
</evidence>
<dbReference type="STRING" id="796925.A0A137PBJ7"/>
<evidence type="ECO:0000256" key="1">
    <source>
        <dbReference type="ARBA" id="ARBA00007355"/>
    </source>
</evidence>
<dbReference type="EMBL" id="KQ964454">
    <property type="protein sequence ID" value="KXN72379.1"/>
    <property type="molecule type" value="Genomic_DNA"/>
</dbReference>
<protein>
    <recommendedName>
        <fullName evidence="5">NADH dehydrogenase [ubiquinone] 1 alpha subcomplex subunit</fullName>
    </recommendedName>
</protein>
<dbReference type="OMA" id="TAQWHQW"/>
<feature type="compositionally biased region" description="Basic and acidic residues" evidence="2">
    <location>
        <begin position="114"/>
        <end position="139"/>
    </location>
</feature>
<dbReference type="InterPro" id="IPR007763">
    <property type="entry name" value="NDUFA12"/>
</dbReference>
<evidence type="ECO:0000313" key="4">
    <source>
        <dbReference type="Proteomes" id="UP000070444"/>
    </source>
</evidence>